<comment type="caution">
    <text evidence="2">The sequence shown here is derived from an EMBL/GenBank/DDBJ whole genome shotgun (WGS) entry which is preliminary data.</text>
</comment>
<dbReference type="PIRSF" id="PIRSF021774">
    <property type="entry name" value="UCP021774"/>
    <property type="match status" value="1"/>
</dbReference>
<dbReference type="Pfam" id="PF03625">
    <property type="entry name" value="DUF302"/>
    <property type="match status" value="1"/>
</dbReference>
<dbReference type="InterPro" id="IPR005180">
    <property type="entry name" value="DUF302"/>
</dbReference>
<keyword evidence="3" id="KW-1185">Reference proteome</keyword>
<feature type="domain" description="DUF302" evidence="1">
    <location>
        <begin position="35"/>
        <end position="103"/>
    </location>
</feature>
<dbReference type="PANTHER" id="PTHR38342:SF1">
    <property type="entry name" value="SLR5037 PROTEIN"/>
    <property type="match status" value="1"/>
</dbReference>
<dbReference type="Gene3D" id="3.30.310.70">
    <property type="entry name" value="TT1751-like domain"/>
    <property type="match status" value="1"/>
</dbReference>
<gene>
    <name evidence="2" type="ORF">JOF44_002394</name>
</gene>
<accession>A0ABS4YL33</accession>
<evidence type="ECO:0000313" key="2">
    <source>
        <dbReference type="EMBL" id="MBP2409491.1"/>
    </source>
</evidence>
<name>A0ABS4YL33_9MICO</name>
<organism evidence="2 3">
    <name type="scientific">Brachybacterium fresconis</name>
    <dbReference type="NCBI Taxonomy" id="173363"/>
    <lineage>
        <taxon>Bacteria</taxon>
        <taxon>Bacillati</taxon>
        <taxon>Actinomycetota</taxon>
        <taxon>Actinomycetes</taxon>
        <taxon>Micrococcales</taxon>
        <taxon>Dermabacteraceae</taxon>
        <taxon>Brachybacterium</taxon>
    </lineage>
</organism>
<evidence type="ECO:0000259" key="1">
    <source>
        <dbReference type="Pfam" id="PF03625"/>
    </source>
</evidence>
<dbReference type="RefSeq" id="WP_209891548.1">
    <property type="nucleotide sequence ID" value="NZ_BAAAJV010000006.1"/>
</dbReference>
<dbReference type="SUPFAM" id="SSF103247">
    <property type="entry name" value="TT1751-like"/>
    <property type="match status" value="1"/>
</dbReference>
<dbReference type="InterPro" id="IPR016796">
    <property type="entry name" value="UCP021774"/>
</dbReference>
<dbReference type="EMBL" id="JAGIOC010000001">
    <property type="protein sequence ID" value="MBP2409491.1"/>
    <property type="molecule type" value="Genomic_DNA"/>
</dbReference>
<dbReference type="InterPro" id="IPR035923">
    <property type="entry name" value="TT1751-like_sf"/>
</dbReference>
<sequence>MTYTHHLTLDQPYTEAVESVRTALSEQGFGIITEIDMRATFEKKLDTAAAEEIGDYIILGACNPSLARRALAAEPQLGALLPCNVIVRAGADEGRSIIEAMDPKVMVQISGSDHVRAVADDADARLRAALESLPRAD</sequence>
<dbReference type="CDD" id="cd14797">
    <property type="entry name" value="DUF302"/>
    <property type="match status" value="1"/>
</dbReference>
<dbReference type="Proteomes" id="UP000698222">
    <property type="component" value="Unassembled WGS sequence"/>
</dbReference>
<protein>
    <submittedName>
        <fullName evidence="2">Uncharacterized protein (DUF302 family)</fullName>
    </submittedName>
</protein>
<reference evidence="2 3" key="1">
    <citation type="submission" date="2021-03" db="EMBL/GenBank/DDBJ databases">
        <title>Sequencing the genomes of 1000 actinobacteria strains.</title>
        <authorList>
            <person name="Klenk H.-P."/>
        </authorList>
    </citation>
    <scope>NUCLEOTIDE SEQUENCE [LARGE SCALE GENOMIC DNA]</scope>
    <source>
        <strain evidence="2 3">DSM 14564</strain>
    </source>
</reference>
<dbReference type="PANTHER" id="PTHR38342">
    <property type="entry name" value="SLR5037 PROTEIN"/>
    <property type="match status" value="1"/>
</dbReference>
<evidence type="ECO:0000313" key="3">
    <source>
        <dbReference type="Proteomes" id="UP000698222"/>
    </source>
</evidence>
<proteinExistence type="predicted"/>